<dbReference type="InterPro" id="IPR023559">
    <property type="entry name" value="Flagellar_FlhD"/>
</dbReference>
<evidence type="ECO:0000256" key="1">
    <source>
        <dbReference type="ARBA" id="ARBA00022490"/>
    </source>
</evidence>
<dbReference type="GO" id="GO:0044780">
    <property type="term" value="P:bacterial-type flagellum assembly"/>
    <property type="evidence" value="ECO:0007669"/>
    <property type="project" value="InterPro"/>
</dbReference>
<dbReference type="GO" id="GO:0003677">
    <property type="term" value="F:DNA binding"/>
    <property type="evidence" value="ECO:0007669"/>
    <property type="project" value="UniProtKB-KW"/>
</dbReference>
<comment type="caution">
    <text evidence="9">The sequence shown here is derived from an EMBL/GenBank/DDBJ whole genome shotgun (WGS) entry which is preliminary data.</text>
</comment>
<dbReference type="Pfam" id="PF05247">
    <property type="entry name" value="FlhD"/>
    <property type="match status" value="1"/>
</dbReference>
<evidence type="ECO:0000313" key="9">
    <source>
        <dbReference type="EMBL" id="HAF6298272.1"/>
    </source>
</evidence>
<proteinExistence type="predicted"/>
<evidence type="ECO:0000256" key="2">
    <source>
        <dbReference type="ARBA" id="ARBA00022795"/>
    </source>
</evidence>
<dbReference type="SUPFAM" id="SSF63592">
    <property type="entry name" value="Flagellar transcriptional activator FlhD"/>
    <property type="match status" value="1"/>
</dbReference>
<keyword evidence="4" id="KW-0238">DNA-binding</keyword>
<evidence type="ECO:0000256" key="4">
    <source>
        <dbReference type="ARBA" id="ARBA00023125"/>
    </source>
</evidence>
<keyword evidence="7" id="KW-0804">Transcription</keyword>
<evidence type="ECO:0000256" key="8">
    <source>
        <dbReference type="ARBA" id="ARBA00025431"/>
    </source>
</evidence>
<comment type="function">
    <text evidence="8">Functions in complex with FlhC as a master transcriptional regulator that regulates transcription of several flagellar and non-flagellar operons by binding to their promoter region. Activates expression of class 2 flagellar genes, including fliA, which is a flagellum-specific sigma factor that turns on the class 3 genes. Also regulates genes whose products function in a variety of physiological pathways.</text>
</comment>
<evidence type="ECO:0000256" key="3">
    <source>
        <dbReference type="ARBA" id="ARBA00023015"/>
    </source>
</evidence>
<reference evidence="9" key="1">
    <citation type="journal article" date="2018" name="Genome Biol.">
        <title>SKESA: strategic k-mer extension for scrupulous assemblies.</title>
        <authorList>
            <person name="Souvorov A."/>
            <person name="Agarwala R."/>
            <person name="Lipman D.J."/>
        </authorList>
    </citation>
    <scope>NUCLEOTIDE SEQUENCE</scope>
    <source>
        <strain evidence="9">MA.CK_05/00007164</strain>
    </source>
</reference>
<dbReference type="InterPro" id="IPR036194">
    <property type="entry name" value="FlhD_sf"/>
</dbReference>
<dbReference type="EMBL" id="DAAVQA010000015">
    <property type="protein sequence ID" value="HAF6298272.1"/>
    <property type="molecule type" value="Genomic_DNA"/>
</dbReference>
<keyword evidence="6" id="KW-0010">Activator</keyword>
<protein>
    <submittedName>
        <fullName evidence="9">Flagellar transcriptional regulator FlhD</fullName>
    </submittedName>
</protein>
<evidence type="ECO:0000256" key="7">
    <source>
        <dbReference type="ARBA" id="ARBA00023163"/>
    </source>
</evidence>
<keyword evidence="5" id="KW-1015">Disulfide bond</keyword>
<gene>
    <name evidence="9" type="ORF">G8N97_004509</name>
</gene>
<accession>A0A750N5P4</accession>
<keyword evidence="9" id="KW-0969">Cilium</keyword>
<organism evidence="9">
    <name type="scientific">Salmonella enterica</name>
    <name type="common">Salmonella choleraesuis</name>
    <dbReference type="NCBI Taxonomy" id="28901"/>
    <lineage>
        <taxon>Bacteria</taxon>
        <taxon>Pseudomonadati</taxon>
        <taxon>Pseudomonadota</taxon>
        <taxon>Gammaproteobacteria</taxon>
        <taxon>Enterobacterales</taxon>
        <taxon>Enterobacteriaceae</taxon>
        <taxon>Salmonella</taxon>
    </lineage>
</organism>
<sequence length="135" mass="15738">MMILSPLIFYFFIRGYVRFTFYFTWQKEERRLMNTEKSLYEMNYTWLSLAQKMLLKDKSVAMFRLGLNARVAGIIGGMTEKELHKLSAHPHFIFTLRIQDPDALECMLTDSRVDHLAPMHAAMLCLSDTGGRHGI</sequence>
<reference evidence="9" key="2">
    <citation type="submission" date="2020-02" db="EMBL/GenBank/DDBJ databases">
        <authorList>
            <consortium name="NCBI Pathogen Detection Project"/>
        </authorList>
    </citation>
    <scope>NUCLEOTIDE SEQUENCE</scope>
    <source>
        <strain evidence="9">MA.CK_05/00007164</strain>
    </source>
</reference>
<evidence type="ECO:0000256" key="6">
    <source>
        <dbReference type="ARBA" id="ARBA00023159"/>
    </source>
</evidence>
<evidence type="ECO:0000256" key="5">
    <source>
        <dbReference type="ARBA" id="ARBA00023157"/>
    </source>
</evidence>
<dbReference type="GO" id="GO:0045893">
    <property type="term" value="P:positive regulation of DNA-templated transcription"/>
    <property type="evidence" value="ECO:0007669"/>
    <property type="project" value="InterPro"/>
</dbReference>
<dbReference type="Gene3D" id="1.10.4000.10">
    <property type="entry name" value="Flagellar transcriptional activator FlhD"/>
    <property type="match status" value="1"/>
</dbReference>
<keyword evidence="3" id="KW-0805">Transcription regulation</keyword>
<keyword evidence="2" id="KW-1005">Bacterial flagellum biogenesis</keyword>
<keyword evidence="9" id="KW-0966">Cell projection</keyword>
<name>A0A750N5P4_SALER</name>
<keyword evidence="9" id="KW-0282">Flagellum</keyword>
<keyword evidence="1" id="KW-0963">Cytoplasm</keyword>
<dbReference type="AlphaFoldDB" id="A0A750N5P4"/>